<dbReference type="Pfam" id="PF01252">
    <property type="entry name" value="Peptidase_A8"/>
    <property type="match status" value="1"/>
</dbReference>
<evidence type="ECO:0000256" key="1">
    <source>
        <dbReference type="ARBA" id="ARBA00006139"/>
    </source>
</evidence>
<keyword evidence="7 9" id="KW-1133">Transmembrane helix</keyword>
<comment type="function">
    <text evidence="9">This protein specifically catalyzes the removal of signal peptides from prolipoproteins.</text>
</comment>
<feature type="transmembrane region" description="Helical" evidence="9">
    <location>
        <begin position="97"/>
        <end position="114"/>
    </location>
</feature>
<comment type="similarity">
    <text evidence="1 9 10">Belongs to the peptidase A8 family.</text>
</comment>
<dbReference type="EMBL" id="JBGCUO010000003">
    <property type="protein sequence ID" value="MEY1663109.1"/>
    <property type="molecule type" value="Genomic_DNA"/>
</dbReference>
<keyword evidence="5 9" id="KW-0064">Aspartyl protease</keyword>
<gene>
    <name evidence="9 11" type="primary">lspA</name>
    <name evidence="11" type="ORF">AB5I84_13180</name>
</gene>
<comment type="caution">
    <text evidence="11">The sequence shown here is derived from an EMBL/GenBank/DDBJ whole genome shotgun (WGS) entry which is preliminary data.</text>
</comment>
<feature type="active site" evidence="9">
    <location>
        <position position="124"/>
    </location>
</feature>
<keyword evidence="6 9" id="KW-0378">Hydrolase</keyword>
<evidence type="ECO:0000313" key="11">
    <source>
        <dbReference type="EMBL" id="MEY1663109.1"/>
    </source>
</evidence>
<feature type="transmembrane region" description="Helical" evidence="9">
    <location>
        <begin position="134"/>
        <end position="154"/>
    </location>
</feature>
<evidence type="ECO:0000256" key="8">
    <source>
        <dbReference type="ARBA" id="ARBA00023136"/>
    </source>
</evidence>
<evidence type="ECO:0000313" key="12">
    <source>
        <dbReference type="Proteomes" id="UP001562065"/>
    </source>
</evidence>
<evidence type="ECO:0000256" key="2">
    <source>
        <dbReference type="ARBA" id="ARBA00022475"/>
    </source>
</evidence>
<evidence type="ECO:0000256" key="4">
    <source>
        <dbReference type="ARBA" id="ARBA00022692"/>
    </source>
</evidence>
<dbReference type="InterPro" id="IPR001872">
    <property type="entry name" value="Peptidase_A8"/>
</dbReference>
<reference evidence="11 12" key="1">
    <citation type="submission" date="2024-07" db="EMBL/GenBank/DDBJ databases">
        <authorList>
            <person name="Ren Q."/>
        </authorList>
    </citation>
    <scope>NUCLEOTIDE SEQUENCE [LARGE SCALE GENOMIC DNA]</scope>
    <source>
        <strain evidence="11 12">REN37</strain>
    </source>
</reference>
<comment type="pathway">
    <text evidence="9">Protein modification; lipoprotein biosynthesis (signal peptide cleavage).</text>
</comment>
<dbReference type="NCBIfam" id="TIGR00077">
    <property type="entry name" value="lspA"/>
    <property type="match status" value="1"/>
</dbReference>
<protein>
    <recommendedName>
        <fullName evidence="9">Lipoprotein signal peptidase</fullName>
        <ecNumber evidence="9">3.4.23.36</ecNumber>
    </recommendedName>
    <alternativeName>
        <fullName evidence="9">Prolipoprotein signal peptidase</fullName>
    </alternativeName>
    <alternativeName>
        <fullName evidence="9">Signal peptidase II</fullName>
        <shortName evidence="9">SPase II</shortName>
    </alternativeName>
</protein>
<keyword evidence="12" id="KW-1185">Reference proteome</keyword>
<dbReference type="HAMAP" id="MF_00161">
    <property type="entry name" value="LspA"/>
    <property type="match status" value="1"/>
</dbReference>
<dbReference type="GO" id="GO:0004190">
    <property type="term" value="F:aspartic-type endopeptidase activity"/>
    <property type="evidence" value="ECO:0007669"/>
    <property type="project" value="UniProtKB-EC"/>
</dbReference>
<evidence type="ECO:0000256" key="5">
    <source>
        <dbReference type="ARBA" id="ARBA00022750"/>
    </source>
</evidence>
<keyword evidence="2 9" id="KW-1003">Cell membrane</keyword>
<feature type="active site" evidence="9">
    <location>
        <position position="142"/>
    </location>
</feature>
<sequence>MRDGSRWHWRQLHWLWLTLLVVGFDQWTKALIQAAFQFHETRPVLPFFNLVLTYNEGAAFSFLAGAGGWQRWFFAGIAALASVVILGWLLRGRETRITSCGLALILGGALGNLWDRLVLGHVVDFLDFYWQARHFPAFNLADAAITVGAALLILDMLRGGRREHE</sequence>
<feature type="transmembrane region" description="Helical" evidence="9">
    <location>
        <begin position="72"/>
        <end position="90"/>
    </location>
</feature>
<evidence type="ECO:0000256" key="6">
    <source>
        <dbReference type="ARBA" id="ARBA00022801"/>
    </source>
</evidence>
<keyword evidence="8 9" id="KW-0472">Membrane</keyword>
<keyword evidence="3 9" id="KW-0645">Protease</keyword>
<comment type="subcellular location">
    <subcellularLocation>
        <location evidence="9">Cell membrane</location>
        <topology evidence="9">Multi-pass membrane protein</topology>
    </subcellularLocation>
</comment>
<dbReference type="PANTHER" id="PTHR33695:SF1">
    <property type="entry name" value="LIPOPROTEIN SIGNAL PEPTIDASE"/>
    <property type="match status" value="1"/>
</dbReference>
<feature type="transmembrane region" description="Helical" evidence="9">
    <location>
        <begin position="12"/>
        <end position="32"/>
    </location>
</feature>
<dbReference type="RefSeq" id="WP_369456382.1">
    <property type="nucleotide sequence ID" value="NZ_JBGCUO010000003.1"/>
</dbReference>
<name>A0ABV4AK53_9GAMM</name>
<dbReference type="PRINTS" id="PR00781">
    <property type="entry name" value="LIPOSIGPTASE"/>
</dbReference>
<evidence type="ECO:0000256" key="9">
    <source>
        <dbReference type="HAMAP-Rule" id="MF_00161"/>
    </source>
</evidence>
<dbReference type="EC" id="3.4.23.36" evidence="9"/>
<comment type="catalytic activity">
    <reaction evidence="9">
        <text>Release of signal peptides from bacterial membrane prolipoproteins. Hydrolyzes -Xaa-Yaa-Zaa-|-(S,diacylglyceryl)Cys-, in which Xaa is hydrophobic (preferably Leu), and Yaa (Ala or Ser) and Zaa (Gly or Ala) have small, neutral side chains.</text>
        <dbReference type="EC" id="3.4.23.36"/>
    </reaction>
</comment>
<organism evidence="11 12">
    <name type="scientific">Isoalcanivorax beigongshangi</name>
    <dbReference type="NCBI Taxonomy" id="3238810"/>
    <lineage>
        <taxon>Bacteria</taxon>
        <taxon>Pseudomonadati</taxon>
        <taxon>Pseudomonadota</taxon>
        <taxon>Gammaproteobacteria</taxon>
        <taxon>Oceanospirillales</taxon>
        <taxon>Alcanivoracaceae</taxon>
        <taxon>Isoalcanivorax</taxon>
    </lineage>
</organism>
<accession>A0ABV4AK53</accession>
<evidence type="ECO:0000256" key="7">
    <source>
        <dbReference type="ARBA" id="ARBA00022989"/>
    </source>
</evidence>
<evidence type="ECO:0000256" key="3">
    <source>
        <dbReference type="ARBA" id="ARBA00022670"/>
    </source>
</evidence>
<evidence type="ECO:0000256" key="10">
    <source>
        <dbReference type="RuleBase" id="RU004181"/>
    </source>
</evidence>
<dbReference type="PANTHER" id="PTHR33695">
    <property type="entry name" value="LIPOPROTEIN SIGNAL PEPTIDASE"/>
    <property type="match status" value="1"/>
</dbReference>
<keyword evidence="4 9" id="KW-0812">Transmembrane</keyword>
<proteinExistence type="inferred from homology"/>
<dbReference type="Proteomes" id="UP001562065">
    <property type="component" value="Unassembled WGS sequence"/>
</dbReference>